<reference evidence="2 3" key="1">
    <citation type="submission" date="2014-11" db="EMBL/GenBank/DDBJ databases">
        <authorList>
            <person name="Wibberg Daniel"/>
        </authorList>
    </citation>
    <scope>NUCLEOTIDE SEQUENCE [LARGE SCALE GENOMIC DNA]</scope>
    <source>
        <strain evidence="2">Rhizoctonia solani AG1-IB 7/3/14</strain>
    </source>
</reference>
<gene>
    <name evidence="2" type="ORF">RSOLAG1IB_04660</name>
</gene>
<evidence type="ECO:0000313" key="2">
    <source>
        <dbReference type="EMBL" id="CEL61910.1"/>
    </source>
</evidence>
<feature type="compositionally biased region" description="Low complexity" evidence="1">
    <location>
        <begin position="506"/>
        <end position="528"/>
    </location>
</feature>
<proteinExistence type="predicted"/>
<feature type="region of interest" description="Disordered" evidence="1">
    <location>
        <begin position="240"/>
        <end position="286"/>
    </location>
</feature>
<feature type="region of interest" description="Disordered" evidence="1">
    <location>
        <begin position="328"/>
        <end position="436"/>
    </location>
</feature>
<feature type="compositionally biased region" description="Polar residues" evidence="1">
    <location>
        <begin position="420"/>
        <end position="431"/>
    </location>
</feature>
<dbReference type="AlphaFoldDB" id="A0A0B7FW28"/>
<organism evidence="2 3">
    <name type="scientific">Thanatephorus cucumeris (strain AG1-IB / isolate 7/3/14)</name>
    <name type="common">Lettuce bottom rot fungus</name>
    <name type="synonym">Rhizoctonia solani</name>
    <dbReference type="NCBI Taxonomy" id="1108050"/>
    <lineage>
        <taxon>Eukaryota</taxon>
        <taxon>Fungi</taxon>
        <taxon>Dikarya</taxon>
        <taxon>Basidiomycota</taxon>
        <taxon>Agaricomycotina</taxon>
        <taxon>Agaricomycetes</taxon>
        <taxon>Cantharellales</taxon>
        <taxon>Ceratobasidiaceae</taxon>
        <taxon>Rhizoctonia</taxon>
        <taxon>Rhizoctonia solani AG-1</taxon>
    </lineage>
</organism>
<dbReference type="OrthoDB" id="3194200at2759"/>
<dbReference type="Proteomes" id="UP000059188">
    <property type="component" value="Unassembled WGS sequence"/>
</dbReference>
<name>A0A0B7FW28_THACB</name>
<accession>A0A0B7FW28</accession>
<keyword evidence="3" id="KW-1185">Reference proteome</keyword>
<evidence type="ECO:0000256" key="1">
    <source>
        <dbReference type="SAM" id="MobiDB-lite"/>
    </source>
</evidence>
<evidence type="ECO:0000313" key="3">
    <source>
        <dbReference type="Proteomes" id="UP000059188"/>
    </source>
</evidence>
<feature type="region of interest" description="Disordered" evidence="1">
    <location>
        <begin position="480"/>
        <end position="570"/>
    </location>
</feature>
<protein>
    <submittedName>
        <fullName evidence="2">Uncharacterized protein</fullName>
    </submittedName>
</protein>
<dbReference type="EMBL" id="LN679105">
    <property type="protein sequence ID" value="CEL61910.1"/>
    <property type="molecule type" value="Genomic_DNA"/>
</dbReference>
<sequence length="632" mass="68001">MAILQSALCVFQSLFGLASRKERSGSATDWLKLALEVASQPDDEESRSTVRTALQTNNQEFLDYLRSALDTRSAAATKVAEINNDGVECRAFLPGSPALWGWTTNMAAEVSILQSGIEAAMEASVFESPPGSPNSDVQDTFDGMASPEMSGATLRDLYAKAWELHREPLVWTPRGPGAGVGASSWTLTPVSLILPSAHTRNRRASDASDARSSIMGMSPCVFAQRTRGRRDSDAIAMDGKQAVQASPETGMVTPSSSLSASASPHLDFEPTSRSRRSGSCTRSHISSTTAVTVSECSTTQELQGLGLSLGGSSYSRPSTPSEVYLADNETRAKAPPATKVAPRLPSGRTLNGTITRQSEEQKMPVDSSKQLKLRRPGVNPLQRVQASLSRRVGLGDPARRPQTPGNDSRGPQISRIISGAYSNGSPNSRGKSTPLRRVQSVAMMALSRDAQIPRTVANKVPLLGPAPATKHLNNCINKTPIVDHEQNKPTPPKRGLYQTPRLASHPISQPRPRTSSTSRIPRPASRASTYLEFNDSESVQASPILDSHQLPTPTSVTRRGERSPCSGCQRSTSGAVIRRVRSQTKDSPMAAPERRFSLAVDSESACTRRTKRSDSITSLQIANRRLDIPVFA</sequence>